<sequence length="245" mass="26655">MFRAPAVAAAAAYLTISVLEGASAGHPHGQEVPFQPVIEHGVGNGKVHRHIEPTQLRPTFALIRSLFGGGLLMALCLGFFFLLRSTRSFALFQKGVKEEGRRRASEEAQTGDDGREDEEGKTARAGGQGAALDAQGSIVNEADTLKAIDYPPADDPVTLGLQEVQSRIGQMETVLKWIAEAEESGRSVDSTGESLGHRLRLGFQYRQKNRNAEFEPSVPEEQVSKFKSLVGEIEQTLGRHYGRGR</sequence>
<evidence type="ECO:0000256" key="3">
    <source>
        <dbReference type="SAM" id="SignalP"/>
    </source>
</evidence>
<dbReference type="OMA" id="YGTRSED"/>
<keyword evidence="2" id="KW-1133">Transmembrane helix</keyword>
<protein>
    <recommendedName>
        <fullName evidence="6">Transmembrane protein</fullName>
    </recommendedName>
</protein>
<dbReference type="EMBL" id="HG670573">
    <property type="protein sequence ID" value="CDI77171.1"/>
    <property type="molecule type" value="Genomic_DNA"/>
</dbReference>
<gene>
    <name evidence="4" type="ORF">EAH_00022310</name>
</gene>
<keyword evidence="3" id="KW-0732">Signal</keyword>
<feature type="region of interest" description="Disordered" evidence="1">
    <location>
        <begin position="100"/>
        <end position="133"/>
    </location>
</feature>
<dbReference type="RefSeq" id="XP_013252421.1">
    <property type="nucleotide sequence ID" value="XM_013396967.1"/>
</dbReference>
<evidence type="ECO:0000313" key="4">
    <source>
        <dbReference type="EMBL" id="CDI77171.1"/>
    </source>
</evidence>
<proteinExistence type="predicted"/>
<feature type="chain" id="PRO_5004669609" description="Transmembrane protein" evidence="3">
    <location>
        <begin position="25"/>
        <end position="245"/>
    </location>
</feature>
<keyword evidence="2" id="KW-0472">Membrane</keyword>
<feature type="transmembrane region" description="Helical" evidence="2">
    <location>
        <begin position="62"/>
        <end position="83"/>
    </location>
</feature>
<evidence type="ECO:0000256" key="2">
    <source>
        <dbReference type="SAM" id="Phobius"/>
    </source>
</evidence>
<evidence type="ECO:0000256" key="1">
    <source>
        <dbReference type="SAM" id="MobiDB-lite"/>
    </source>
</evidence>
<dbReference type="Proteomes" id="UP000018050">
    <property type="component" value="Unassembled WGS sequence"/>
</dbReference>
<evidence type="ECO:0000313" key="5">
    <source>
        <dbReference type="Proteomes" id="UP000018050"/>
    </source>
</evidence>
<keyword evidence="5" id="KW-1185">Reference proteome</keyword>
<evidence type="ECO:0008006" key="6">
    <source>
        <dbReference type="Google" id="ProtNLM"/>
    </source>
</evidence>
<organism evidence="4 5">
    <name type="scientific">Eimeria acervulina</name>
    <name type="common">Coccidian parasite</name>
    <dbReference type="NCBI Taxonomy" id="5801"/>
    <lineage>
        <taxon>Eukaryota</taxon>
        <taxon>Sar</taxon>
        <taxon>Alveolata</taxon>
        <taxon>Apicomplexa</taxon>
        <taxon>Conoidasida</taxon>
        <taxon>Coccidia</taxon>
        <taxon>Eucoccidiorida</taxon>
        <taxon>Eimeriorina</taxon>
        <taxon>Eimeriidae</taxon>
        <taxon>Eimeria</taxon>
    </lineage>
</organism>
<keyword evidence="2" id="KW-0812">Transmembrane</keyword>
<dbReference type="VEuPathDB" id="ToxoDB:EAH_00022310"/>
<dbReference type="OrthoDB" id="348205at2759"/>
<dbReference type="AlphaFoldDB" id="U6GA78"/>
<name>U6GA78_EIMAC</name>
<reference evidence="4" key="2">
    <citation type="submission" date="2013-10" db="EMBL/GenBank/DDBJ databases">
        <authorList>
            <person name="Aslett M."/>
        </authorList>
    </citation>
    <scope>NUCLEOTIDE SEQUENCE [LARGE SCALE GENOMIC DNA]</scope>
    <source>
        <strain evidence="4">Houghton</strain>
    </source>
</reference>
<dbReference type="GeneID" id="25270301"/>
<reference evidence="4" key="1">
    <citation type="submission" date="2013-10" db="EMBL/GenBank/DDBJ databases">
        <title>Genomic analysis of the causative agents of coccidiosis in chickens.</title>
        <authorList>
            <person name="Reid A.J."/>
            <person name="Blake D."/>
            <person name="Billington K."/>
            <person name="Browne H."/>
            <person name="Dunn M."/>
            <person name="Hung S."/>
            <person name="Kawahara F."/>
            <person name="Miranda-Saavedra D."/>
            <person name="Mourier T."/>
            <person name="Nagra H."/>
            <person name="Otto T.D."/>
            <person name="Rawlings N."/>
            <person name="Sanchez A."/>
            <person name="Sanders M."/>
            <person name="Subramaniam C."/>
            <person name="Tay Y."/>
            <person name="Dear P."/>
            <person name="Doerig C."/>
            <person name="Gruber A."/>
            <person name="Parkinson J."/>
            <person name="Shirley M."/>
            <person name="Wan K.L."/>
            <person name="Berriman M."/>
            <person name="Tomley F."/>
            <person name="Pain A."/>
        </authorList>
    </citation>
    <scope>NUCLEOTIDE SEQUENCE [LARGE SCALE GENOMIC DNA]</scope>
    <source>
        <strain evidence="4">Houghton</strain>
    </source>
</reference>
<feature type="signal peptide" evidence="3">
    <location>
        <begin position="1"/>
        <end position="24"/>
    </location>
</feature>
<accession>U6GA78</accession>